<dbReference type="Proteomes" id="UP000758168">
    <property type="component" value="Unassembled WGS sequence"/>
</dbReference>
<dbReference type="EMBL" id="JAGIOB010000001">
    <property type="protein sequence ID" value="MBP2418360.1"/>
    <property type="molecule type" value="Genomic_DNA"/>
</dbReference>
<comment type="caution">
    <text evidence="1">The sequence shown here is derived from an EMBL/GenBank/DDBJ whole genome shotgun (WGS) entry which is preliminary data.</text>
</comment>
<organism evidence="1 2">
    <name type="scientific">Microlunatus capsulatus</name>
    <dbReference type="NCBI Taxonomy" id="99117"/>
    <lineage>
        <taxon>Bacteria</taxon>
        <taxon>Bacillati</taxon>
        <taxon>Actinomycetota</taxon>
        <taxon>Actinomycetes</taxon>
        <taxon>Propionibacteriales</taxon>
        <taxon>Propionibacteriaceae</taxon>
        <taxon>Microlunatus</taxon>
    </lineage>
</organism>
<evidence type="ECO:0000313" key="1">
    <source>
        <dbReference type="EMBL" id="MBP2418360.1"/>
    </source>
</evidence>
<gene>
    <name evidence="1" type="ORF">JOF54_003282</name>
</gene>
<dbReference type="RefSeq" id="WP_210057800.1">
    <property type="nucleotide sequence ID" value="NZ_BAAAMH010000033.1"/>
</dbReference>
<accession>A0ABS4ZBD3</accession>
<name>A0ABS4ZBD3_9ACTN</name>
<sequence length="151" mass="15733">MATDVLLDQGSDGSWVAVDAPVLAVTGHDLILDSRDRRTDPTGFRRALVHDGGDGLTVNFGGDYPGGVRLHDAHVEVHVQTSEAEVHLPRDGVAGELFVTHVTGGHGRITERVDGEVTLWLCLGVGAARVVGAGSATWVPITTGAPVRGDA</sequence>
<proteinExistence type="predicted"/>
<reference evidence="1 2" key="1">
    <citation type="submission" date="2021-03" db="EMBL/GenBank/DDBJ databases">
        <title>Sequencing the genomes of 1000 actinobacteria strains.</title>
        <authorList>
            <person name="Klenk H.-P."/>
        </authorList>
    </citation>
    <scope>NUCLEOTIDE SEQUENCE [LARGE SCALE GENOMIC DNA]</scope>
    <source>
        <strain evidence="1 2">DSM 12936</strain>
    </source>
</reference>
<keyword evidence="2" id="KW-1185">Reference proteome</keyword>
<protein>
    <submittedName>
        <fullName evidence="1">Uncharacterized protein</fullName>
    </submittedName>
</protein>
<evidence type="ECO:0000313" key="2">
    <source>
        <dbReference type="Proteomes" id="UP000758168"/>
    </source>
</evidence>